<dbReference type="PIRSF" id="PIRSF006221">
    <property type="entry name" value="Ketosamine-3-kinase"/>
    <property type="match status" value="1"/>
</dbReference>
<dbReference type="STRING" id="1079.BVIR_433"/>
<dbReference type="Proteomes" id="UP000065734">
    <property type="component" value="Chromosome I"/>
</dbReference>
<dbReference type="KEGG" id="bvr:BVIR_433"/>
<reference evidence="4" key="2">
    <citation type="submission" date="2015-11" db="EMBL/GenBank/DDBJ databases">
        <authorList>
            <person name="Zhang Y."/>
            <person name="Guo Z."/>
        </authorList>
    </citation>
    <scope>NUCLEOTIDE SEQUENCE</scope>
    <source>
        <strain evidence="4">1</strain>
    </source>
</reference>
<dbReference type="EMBL" id="AP014854">
    <property type="protein sequence ID" value="BAR98504.1"/>
    <property type="molecule type" value="Genomic_DNA"/>
</dbReference>
<accession>A0A0H5BBM0</accession>
<dbReference type="PANTHER" id="PTHR12149">
    <property type="entry name" value="FRUCTOSAMINE 3 KINASE-RELATED PROTEIN"/>
    <property type="match status" value="1"/>
</dbReference>
<keyword evidence="5" id="KW-1185">Reference proteome</keyword>
<keyword evidence="2 4" id="KW-0418">Kinase</keyword>
<dbReference type="Pfam" id="PF03881">
    <property type="entry name" value="Fructosamin_kin"/>
    <property type="match status" value="1"/>
</dbReference>
<dbReference type="PANTHER" id="PTHR12149:SF8">
    <property type="entry name" value="PROTEIN-RIBULOSAMINE 3-KINASE"/>
    <property type="match status" value="1"/>
</dbReference>
<evidence type="ECO:0000313" key="4">
    <source>
        <dbReference type="EMBL" id="CUU44153.1"/>
    </source>
</evidence>
<dbReference type="EMBL" id="LN907867">
    <property type="protein sequence ID" value="CUU44153.1"/>
    <property type="molecule type" value="Genomic_DNA"/>
</dbReference>
<evidence type="ECO:0000313" key="5">
    <source>
        <dbReference type="Proteomes" id="UP000065734"/>
    </source>
</evidence>
<dbReference type="SUPFAM" id="SSF56112">
    <property type="entry name" value="Protein kinase-like (PK-like)"/>
    <property type="match status" value="1"/>
</dbReference>
<sequence>MTALAGAGAALLGGRLVRAEPLSGGDLSQIVRITLADGRVAIVKNGPAPRTEAAMLAAIGAAGAPAPMVLAASDDALVIEALPAGGSLRNAWGSLGAALAGLHRCVGPRYGWDADFAFGRVAIENTWTDDWPTFWAERRLLTSLSQVPAALARRLEALAADLPNRLPRHPPPSLLHGDLWGGNVLVEDARVSGLIDPACYFGHAEVDLAMLTLFDRPGPAFYHAYGVLEPGADDRLVIYRLWPALVHLRLFGGGYRGMVEGFLAAARA</sequence>
<evidence type="ECO:0000256" key="1">
    <source>
        <dbReference type="ARBA" id="ARBA00009460"/>
    </source>
</evidence>
<comment type="similarity">
    <text evidence="1 2">Belongs to the fructosamine kinase family.</text>
</comment>
<dbReference type="RefSeq" id="WP_055036228.1">
    <property type="nucleotide sequence ID" value="NZ_AP014854.2"/>
</dbReference>
<name>A0A0H5BBM0_BLAVI</name>
<dbReference type="InterPro" id="IPR011009">
    <property type="entry name" value="Kinase-like_dom_sf"/>
</dbReference>
<dbReference type="InterPro" id="IPR016477">
    <property type="entry name" value="Fructo-/Ketosamine-3-kinase"/>
</dbReference>
<protein>
    <submittedName>
        <fullName evidence="4">Fructosamine-3-kinase</fullName>
    </submittedName>
    <submittedName>
        <fullName evidence="3">Ribulosamine/erythrulosamine 3-kinase</fullName>
    </submittedName>
</protein>
<dbReference type="PATRIC" id="fig|1079.6.peg.437"/>
<evidence type="ECO:0000313" key="3">
    <source>
        <dbReference type="EMBL" id="BAR98504.1"/>
    </source>
</evidence>
<dbReference type="AlphaFoldDB" id="A0A0H5BBM0"/>
<keyword evidence="2" id="KW-0808">Transferase</keyword>
<reference evidence="5" key="3">
    <citation type="journal article" date="2016" name="Genome Announc.">
        <title>Revised genome sequence of the purple photosynthetic bacterium Blastochloris viridis.</title>
        <authorList>
            <person name="Liu L.N."/>
            <person name="Faulkner M."/>
            <person name="Liu X."/>
            <person name="Huang F."/>
            <person name="Darby A.C."/>
            <person name="Hall N."/>
        </authorList>
    </citation>
    <scope>NUCLEOTIDE SEQUENCE [LARGE SCALE GENOMIC DNA]</scope>
    <source>
        <strain evidence="5">ATCC 19567 / DSM 133 / F</strain>
    </source>
</reference>
<reference evidence="3" key="1">
    <citation type="journal article" date="2015" name="Genome Announc.">
        <title>Complete Genome Sequence of the Bacteriochlorophyll b-Producing Photosynthetic Bacterium Blastochloris viridis.</title>
        <authorList>
            <person name="Tsukatani Y."/>
            <person name="Hirose Y."/>
            <person name="Harada J."/>
            <person name="Misawa N."/>
            <person name="Mori K."/>
            <person name="Inoue K."/>
            <person name="Tamiaki H."/>
        </authorList>
    </citation>
    <scope>NUCLEOTIDE SEQUENCE [LARGE SCALE GENOMIC DNA]</scope>
    <source>
        <strain evidence="3">DSM 133</strain>
    </source>
</reference>
<evidence type="ECO:0000256" key="2">
    <source>
        <dbReference type="PIRNR" id="PIRNR006221"/>
    </source>
</evidence>
<dbReference type="OrthoDB" id="5291879at2"/>
<organism evidence="4 5">
    <name type="scientific">Blastochloris viridis</name>
    <name type="common">Rhodopseudomonas viridis</name>
    <dbReference type="NCBI Taxonomy" id="1079"/>
    <lineage>
        <taxon>Bacteria</taxon>
        <taxon>Pseudomonadati</taxon>
        <taxon>Pseudomonadota</taxon>
        <taxon>Alphaproteobacteria</taxon>
        <taxon>Hyphomicrobiales</taxon>
        <taxon>Blastochloridaceae</taxon>
        <taxon>Blastochloris</taxon>
    </lineage>
</organism>
<dbReference type="Gene3D" id="3.90.1200.10">
    <property type="match status" value="1"/>
</dbReference>
<dbReference type="Gene3D" id="3.30.200.20">
    <property type="entry name" value="Phosphorylase Kinase, domain 1"/>
    <property type="match status" value="1"/>
</dbReference>
<proteinExistence type="inferred from homology"/>
<dbReference type="GO" id="GO:0016301">
    <property type="term" value="F:kinase activity"/>
    <property type="evidence" value="ECO:0007669"/>
    <property type="project" value="UniProtKB-UniRule"/>
</dbReference>
<gene>
    <name evidence="3" type="ORF">BV133_911</name>
    <name evidence="4" type="ORF">BVIRIDIS_32000</name>
</gene>